<reference evidence="2" key="1">
    <citation type="submission" date="2015-07" db="EMBL/GenBank/DDBJ databases">
        <title>MeaNS - Measles Nucleotide Surveillance Program.</title>
        <authorList>
            <person name="Tran T."/>
            <person name="Druce J."/>
        </authorList>
    </citation>
    <scope>NUCLEOTIDE SEQUENCE</scope>
    <source>
        <strain evidence="2">UCB-OBI-ISO-001</strain>
        <tissue evidence="2">Gonad</tissue>
    </source>
</reference>
<dbReference type="EMBL" id="KQ425596">
    <property type="protein sequence ID" value="KOF69261.1"/>
    <property type="molecule type" value="Genomic_DNA"/>
</dbReference>
<evidence type="ECO:0000313" key="2">
    <source>
        <dbReference type="EMBL" id="KOF69261.1"/>
    </source>
</evidence>
<accession>A0A0L8FWZ5</accession>
<name>A0A0L8FWZ5_OCTBM</name>
<dbReference type="AlphaFoldDB" id="A0A0L8FWZ5"/>
<proteinExistence type="predicted"/>
<feature type="compositionally biased region" description="Basic and acidic residues" evidence="1">
    <location>
        <begin position="89"/>
        <end position="111"/>
    </location>
</feature>
<sequence length="140" mass="16290">MKFLWVVVAVIYDVEQKVTILQMKKKGAINWKAQRLELVVQASNETSENLPDRMFVGEGLSMRVAVEGHRSRYFKCREKGYVRSRCTKNKKENEAPPQKAAKEVKAAEKPENTTGKIQKKWKRKKTLRKKIQAKIWTSLL</sequence>
<protein>
    <submittedName>
        <fullName evidence="2">Uncharacterized protein</fullName>
    </submittedName>
</protein>
<gene>
    <name evidence="2" type="ORF">OCBIM_22005360mg</name>
</gene>
<feature type="region of interest" description="Disordered" evidence="1">
    <location>
        <begin position="86"/>
        <end position="124"/>
    </location>
</feature>
<organism evidence="2">
    <name type="scientific">Octopus bimaculoides</name>
    <name type="common">California two-spotted octopus</name>
    <dbReference type="NCBI Taxonomy" id="37653"/>
    <lineage>
        <taxon>Eukaryota</taxon>
        <taxon>Metazoa</taxon>
        <taxon>Spiralia</taxon>
        <taxon>Lophotrochozoa</taxon>
        <taxon>Mollusca</taxon>
        <taxon>Cephalopoda</taxon>
        <taxon>Coleoidea</taxon>
        <taxon>Octopodiformes</taxon>
        <taxon>Octopoda</taxon>
        <taxon>Incirrata</taxon>
        <taxon>Octopodidae</taxon>
        <taxon>Octopus</taxon>
    </lineage>
</organism>
<evidence type="ECO:0000256" key="1">
    <source>
        <dbReference type="SAM" id="MobiDB-lite"/>
    </source>
</evidence>